<dbReference type="PROSITE" id="PS51083">
    <property type="entry name" value="ZF_HIT"/>
    <property type="match status" value="1"/>
</dbReference>
<keyword evidence="1" id="KW-0863">Zinc-finger</keyword>
<gene>
    <name evidence="4" type="ORF">BO71DRAFT_177998</name>
</gene>
<reference evidence="4 5" key="1">
    <citation type="submission" date="2018-02" db="EMBL/GenBank/DDBJ databases">
        <title>The genomes of Aspergillus section Nigri reveals drivers in fungal speciation.</title>
        <authorList>
            <consortium name="DOE Joint Genome Institute"/>
            <person name="Vesth T.C."/>
            <person name="Nybo J."/>
            <person name="Theobald S."/>
            <person name="Brandl J."/>
            <person name="Frisvad J.C."/>
            <person name="Nielsen K.F."/>
            <person name="Lyhne E.K."/>
            <person name="Kogle M.E."/>
            <person name="Kuo A."/>
            <person name="Riley R."/>
            <person name="Clum A."/>
            <person name="Nolan M."/>
            <person name="Lipzen A."/>
            <person name="Salamov A."/>
            <person name="Henrissat B."/>
            <person name="Wiebenga A."/>
            <person name="De vries R.P."/>
            <person name="Grigoriev I.V."/>
            <person name="Mortensen U.H."/>
            <person name="Andersen M.R."/>
            <person name="Baker S.E."/>
        </authorList>
    </citation>
    <scope>NUCLEOTIDE SEQUENCE [LARGE SCALE GENOMIC DNA]</scope>
    <source>
        <strain evidence="4 5">CBS 707.79</strain>
    </source>
</reference>
<protein>
    <submittedName>
        <fullName evidence="4">HIT finger domain protein</fullName>
    </submittedName>
</protein>
<name>A0A319DG90_9EURO</name>
<dbReference type="SUPFAM" id="SSF144232">
    <property type="entry name" value="HIT/MYND zinc finger-like"/>
    <property type="match status" value="1"/>
</dbReference>
<dbReference type="InterPro" id="IPR007529">
    <property type="entry name" value="Znf_HIT"/>
</dbReference>
<feature type="domain" description="HIT-type" evidence="3">
    <location>
        <begin position="5"/>
        <end position="37"/>
    </location>
</feature>
<dbReference type="Gene3D" id="3.30.60.190">
    <property type="match status" value="1"/>
</dbReference>
<feature type="compositionally biased region" description="Basic residues" evidence="2">
    <location>
        <begin position="120"/>
        <end position="142"/>
    </location>
</feature>
<evidence type="ECO:0000259" key="3">
    <source>
        <dbReference type="PROSITE" id="PS51083"/>
    </source>
</evidence>
<feature type="region of interest" description="Disordered" evidence="2">
    <location>
        <begin position="118"/>
        <end position="149"/>
    </location>
</feature>
<organism evidence="4 5">
    <name type="scientific">Aspergillus ellipticus CBS 707.79</name>
    <dbReference type="NCBI Taxonomy" id="1448320"/>
    <lineage>
        <taxon>Eukaryota</taxon>
        <taxon>Fungi</taxon>
        <taxon>Dikarya</taxon>
        <taxon>Ascomycota</taxon>
        <taxon>Pezizomycotina</taxon>
        <taxon>Eurotiomycetes</taxon>
        <taxon>Eurotiomycetidae</taxon>
        <taxon>Eurotiales</taxon>
        <taxon>Aspergillaceae</taxon>
        <taxon>Aspergillus</taxon>
        <taxon>Aspergillus subgen. Circumdati</taxon>
    </lineage>
</organism>
<evidence type="ECO:0000313" key="5">
    <source>
        <dbReference type="Proteomes" id="UP000247810"/>
    </source>
</evidence>
<evidence type="ECO:0000313" key="4">
    <source>
        <dbReference type="EMBL" id="PYH96341.1"/>
    </source>
</evidence>
<feature type="region of interest" description="Disordered" evidence="2">
    <location>
        <begin position="40"/>
        <end position="80"/>
    </location>
</feature>
<evidence type="ECO:0000256" key="1">
    <source>
        <dbReference type="PROSITE-ProRule" id="PRU00453"/>
    </source>
</evidence>
<dbReference type="STRING" id="1448320.A0A319DG90"/>
<keyword evidence="1" id="KW-0862">Zinc</keyword>
<feature type="compositionally biased region" description="Polar residues" evidence="2">
    <location>
        <begin position="44"/>
        <end position="56"/>
    </location>
</feature>
<keyword evidence="1" id="KW-0479">Metal-binding</keyword>
<dbReference type="AlphaFoldDB" id="A0A319DG90"/>
<accession>A0A319DG90</accession>
<sequence length="193" mass="21404">MPGNCEVCVSEPSKYRCPTCGLMSCSLACTQSHKIYCAPKAQSPKPSDQTVDTQPLPTEANGDATSETAPKVRNGLDLKSLGSSPELQELLDRFPSLREQLYDIYKATLEEEWVETQNHAGHHAGRGRHFGRGKGPHRHHGPWTREKGFNRGRGKVRKLRERCEEGLETGKAAEGFVRFMALTTGNELPQEGM</sequence>
<proteinExistence type="predicted"/>
<dbReference type="Pfam" id="PF04438">
    <property type="entry name" value="zf-HIT"/>
    <property type="match status" value="1"/>
</dbReference>
<dbReference type="EMBL" id="KZ825838">
    <property type="protein sequence ID" value="PYH96341.1"/>
    <property type="molecule type" value="Genomic_DNA"/>
</dbReference>
<keyword evidence="5" id="KW-1185">Reference proteome</keyword>
<dbReference type="VEuPathDB" id="FungiDB:BO71DRAFT_177998"/>
<dbReference type="Proteomes" id="UP000247810">
    <property type="component" value="Unassembled WGS sequence"/>
</dbReference>
<dbReference type="CDD" id="cd23023">
    <property type="entry name" value="zf-HIT_BCD1"/>
    <property type="match status" value="1"/>
</dbReference>
<evidence type="ECO:0000256" key="2">
    <source>
        <dbReference type="SAM" id="MobiDB-lite"/>
    </source>
</evidence>
<dbReference type="FunFam" id="3.30.60.190:FF:000005">
    <property type="entry name" value="Putative HIT finger domain protein"/>
    <property type="match status" value="1"/>
</dbReference>
<dbReference type="OrthoDB" id="18412at2759"/>
<dbReference type="GO" id="GO:0008270">
    <property type="term" value="F:zinc ion binding"/>
    <property type="evidence" value="ECO:0007669"/>
    <property type="project" value="UniProtKB-UniRule"/>
</dbReference>